<evidence type="ECO:0000256" key="4">
    <source>
        <dbReference type="ARBA" id="ARBA00023027"/>
    </source>
</evidence>
<dbReference type="InterPro" id="IPR052259">
    <property type="entry name" value="Nucleoredoxin-like"/>
</dbReference>
<comment type="catalytic activity">
    <reaction evidence="5">
        <text>[protein]-dithiol + NAD(+) = [protein]-disulfide + NADH + H(+)</text>
        <dbReference type="Rhea" id="RHEA:18749"/>
        <dbReference type="Rhea" id="RHEA-COMP:10593"/>
        <dbReference type="Rhea" id="RHEA-COMP:10594"/>
        <dbReference type="ChEBI" id="CHEBI:15378"/>
        <dbReference type="ChEBI" id="CHEBI:29950"/>
        <dbReference type="ChEBI" id="CHEBI:50058"/>
        <dbReference type="ChEBI" id="CHEBI:57540"/>
        <dbReference type="ChEBI" id="CHEBI:57945"/>
        <dbReference type="EC" id="1.8.1.8"/>
    </reaction>
</comment>
<evidence type="ECO:0000259" key="7">
    <source>
        <dbReference type="Pfam" id="PF13905"/>
    </source>
</evidence>
<evidence type="ECO:0000256" key="5">
    <source>
        <dbReference type="ARBA" id="ARBA00047388"/>
    </source>
</evidence>
<evidence type="ECO:0000256" key="1">
    <source>
        <dbReference type="ARBA" id="ARBA00012612"/>
    </source>
</evidence>
<comment type="catalytic activity">
    <reaction evidence="6">
        <text>[protein]-dithiol + NADP(+) = [protein]-disulfide + NADPH + H(+)</text>
        <dbReference type="Rhea" id="RHEA:18753"/>
        <dbReference type="Rhea" id="RHEA-COMP:10593"/>
        <dbReference type="Rhea" id="RHEA-COMP:10594"/>
        <dbReference type="ChEBI" id="CHEBI:15378"/>
        <dbReference type="ChEBI" id="CHEBI:29950"/>
        <dbReference type="ChEBI" id="CHEBI:50058"/>
        <dbReference type="ChEBI" id="CHEBI:57783"/>
        <dbReference type="ChEBI" id="CHEBI:58349"/>
        <dbReference type="EC" id="1.8.1.8"/>
    </reaction>
</comment>
<dbReference type="PANTHER" id="PTHR13871:SF96">
    <property type="entry name" value="THIOREDOXIN DOMAIN-CONTAINING PROTEIN"/>
    <property type="match status" value="1"/>
</dbReference>
<dbReference type="GO" id="GO:0047134">
    <property type="term" value="F:protein-disulfide reductase [NAD(P)H] activity"/>
    <property type="evidence" value="ECO:0007669"/>
    <property type="project" value="UniProtKB-EC"/>
</dbReference>
<dbReference type="PANTHER" id="PTHR13871">
    <property type="entry name" value="THIOREDOXIN"/>
    <property type="match status" value="1"/>
</dbReference>
<sequence>MILEVAPEEVGDIVSLLSTDESNFLIRNNGDKVAIGSLEGKMIALYFAVTWNPRCRPFTLRLIEVYNELSSQDNNFEIIFVSDVNISKDTFDWHFLGMPWLAIPFSDTTVKKKLKEIFQERRRPALVIIDANGKVLNTEGVQAVRGYGAESYPFTVEKISELREEAENAKKDQTLRSLLVSSSRDYLIANDRSKVSVSNLEGKTVALYFPCNTNYYCAAHAKFDQVLAEIYRKLKEIGESFEVVLVSLKDEECSYNSVIEKMPWLAFPFNDKSCDKLFCYFGLWGQKYKCSTVILIGSDGKTMDVDLIELTKKYGFEAWEAFPFSQEKLLELSEKAKIESESQTLESLLVSGDLDYVINGKKGLKVLVKELVGKTILLQFGYIWNDAHVIYQGYCWGEDQVDYLHKLIEEYYKIKNVDTNFEVIFVPEEYDKDDKYDNGVDSFDEILSRIPWLTLPFDDERSGFLNRRFKIRGEPSQLIVIGPTGRTITNDAMKLLMIHGADAYPFTEEKLKELEHRNKEMPERWPKKIRHDHLHKGGKHALLLIRCYSTYRCDGCQEIGHNWSYCCITCDFDLHPKCALWWW</sequence>
<feature type="domain" description="Thioredoxin-like fold" evidence="7">
    <location>
        <begin position="202"/>
        <end position="301"/>
    </location>
</feature>
<keyword evidence="3" id="KW-0560">Oxidoreductase</keyword>
<keyword evidence="2" id="KW-0677">Repeat</keyword>
<reference evidence="8 9" key="1">
    <citation type="submission" date="2020-08" db="EMBL/GenBank/DDBJ databases">
        <title>Plant Genome Project.</title>
        <authorList>
            <person name="Zhang R.-G."/>
        </authorList>
    </citation>
    <scope>NUCLEOTIDE SEQUENCE [LARGE SCALE GENOMIC DNA]</scope>
    <source>
        <tissue evidence="8">Rhizome</tissue>
    </source>
</reference>
<accession>A0A8J5FL60</accession>
<evidence type="ECO:0000256" key="6">
    <source>
        <dbReference type="ARBA" id="ARBA00047804"/>
    </source>
</evidence>
<evidence type="ECO:0000313" key="9">
    <source>
        <dbReference type="Proteomes" id="UP000734854"/>
    </source>
</evidence>
<feature type="domain" description="Thioredoxin-like fold" evidence="7">
    <location>
        <begin position="40"/>
        <end position="135"/>
    </location>
</feature>
<name>A0A8J5FL60_ZINOF</name>
<evidence type="ECO:0000256" key="3">
    <source>
        <dbReference type="ARBA" id="ARBA00023002"/>
    </source>
</evidence>
<dbReference type="Proteomes" id="UP000734854">
    <property type="component" value="Unassembled WGS sequence"/>
</dbReference>
<organism evidence="8 9">
    <name type="scientific">Zingiber officinale</name>
    <name type="common">Ginger</name>
    <name type="synonym">Amomum zingiber</name>
    <dbReference type="NCBI Taxonomy" id="94328"/>
    <lineage>
        <taxon>Eukaryota</taxon>
        <taxon>Viridiplantae</taxon>
        <taxon>Streptophyta</taxon>
        <taxon>Embryophyta</taxon>
        <taxon>Tracheophyta</taxon>
        <taxon>Spermatophyta</taxon>
        <taxon>Magnoliopsida</taxon>
        <taxon>Liliopsida</taxon>
        <taxon>Zingiberales</taxon>
        <taxon>Zingiberaceae</taxon>
        <taxon>Zingiber</taxon>
    </lineage>
</organism>
<evidence type="ECO:0000313" key="8">
    <source>
        <dbReference type="EMBL" id="KAG6486523.1"/>
    </source>
</evidence>
<protein>
    <recommendedName>
        <fullName evidence="1">protein-disulfide reductase</fullName>
        <ecNumber evidence="1">1.8.1.8</ecNumber>
    </recommendedName>
</protein>
<gene>
    <name evidence="8" type="ORF">ZIOFF_055099</name>
</gene>
<keyword evidence="4" id="KW-0520">NAD</keyword>
<evidence type="ECO:0000256" key="2">
    <source>
        <dbReference type="ARBA" id="ARBA00022737"/>
    </source>
</evidence>
<keyword evidence="9" id="KW-1185">Reference proteome</keyword>
<dbReference type="EC" id="1.8.1.8" evidence="1"/>
<dbReference type="AlphaFoldDB" id="A0A8J5FL60"/>
<dbReference type="InterPro" id="IPR012336">
    <property type="entry name" value="Thioredoxin-like_fold"/>
</dbReference>
<comment type="caution">
    <text evidence="8">The sequence shown here is derived from an EMBL/GenBank/DDBJ whole genome shotgun (WGS) entry which is preliminary data.</text>
</comment>
<dbReference type="Pfam" id="PF13905">
    <property type="entry name" value="Thioredoxin_8"/>
    <property type="match status" value="2"/>
</dbReference>
<dbReference type="OrthoDB" id="409136at2759"/>
<dbReference type="EMBL" id="JACMSC010000015">
    <property type="protein sequence ID" value="KAG6486523.1"/>
    <property type="molecule type" value="Genomic_DNA"/>
</dbReference>
<proteinExistence type="predicted"/>